<evidence type="ECO:0008006" key="3">
    <source>
        <dbReference type="Google" id="ProtNLM"/>
    </source>
</evidence>
<protein>
    <recommendedName>
        <fullName evidence="3">Nucleotidyl transferase AbiEii/AbiGii toxin family protein</fullName>
    </recommendedName>
</protein>
<dbReference type="InterPro" id="IPR014942">
    <property type="entry name" value="AbiEii"/>
</dbReference>
<dbReference type="EMBL" id="MAAO01000007">
    <property type="protein sequence ID" value="OUR95754.1"/>
    <property type="molecule type" value="Genomic_DNA"/>
</dbReference>
<name>A0A1Y5FAT8_9BACT</name>
<reference evidence="2" key="1">
    <citation type="journal article" date="2017" name="Proc. Natl. Acad. Sci. U.S.A.">
        <title>Simulation of Deepwater Horizon oil plume reveals substrate specialization within a complex community of hydrocarbon-degraders.</title>
        <authorList>
            <person name="Hu P."/>
            <person name="Dubinsky E.A."/>
            <person name="Probst A.J."/>
            <person name="Wang J."/>
            <person name="Sieber C.M.K."/>
            <person name="Tom L.M."/>
            <person name="Gardinali P."/>
            <person name="Banfield J.F."/>
            <person name="Atlas R.M."/>
            <person name="Andersen G.L."/>
        </authorList>
    </citation>
    <scope>NUCLEOTIDE SEQUENCE [LARGE SCALE GENOMIC DNA]</scope>
</reference>
<accession>A0A1Y5FAT8</accession>
<comment type="caution">
    <text evidence="1">The sequence shown here is derived from an EMBL/GenBank/DDBJ whole genome shotgun (WGS) entry which is preliminary data.</text>
</comment>
<evidence type="ECO:0000313" key="2">
    <source>
        <dbReference type="Proteomes" id="UP000196531"/>
    </source>
</evidence>
<dbReference type="Gene3D" id="3.10.450.620">
    <property type="entry name" value="JHP933, nucleotidyltransferase-like core domain"/>
    <property type="match status" value="1"/>
</dbReference>
<sequence length="251" mass="29186">MSKSISSQFDKWKKDNDQHGKSAFPRFIMLKFLENLSAVSEDFVFKGGNLLWHYIQTPRSTVDLDFCTLTLKSHKEVREVFEKAIKQDDNVEYLINEFLEIGNDDSLGCKVSISFKAINGQKNKFSIDVVYAIPTDLQMIKSSISSIKYKAASIENIIADKVQASFTFGSGNTRMKDFDDLWRLSRAEKKLDREKLNLLFKEKNIDYKLDIKWSIPMVKSWKGHCRSYKDLPKNIEEVFQDINKWLAELKL</sequence>
<dbReference type="Pfam" id="PF08843">
    <property type="entry name" value="AbiEii"/>
    <property type="match status" value="1"/>
</dbReference>
<organism evidence="1 2">
    <name type="scientific">Halobacteriovorax marinus</name>
    <dbReference type="NCBI Taxonomy" id="97084"/>
    <lineage>
        <taxon>Bacteria</taxon>
        <taxon>Pseudomonadati</taxon>
        <taxon>Bdellovibrionota</taxon>
        <taxon>Bacteriovoracia</taxon>
        <taxon>Bacteriovoracales</taxon>
        <taxon>Halobacteriovoraceae</taxon>
        <taxon>Halobacteriovorax</taxon>
    </lineage>
</organism>
<gene>
    <name evidence="1" type="ORF">A9Q84_14730</name>
</gene>
<dbReference type="Proteomes" id="UP000196531">
    <property type="component" value="Unassembled WGS sequence"/>
</dbReference>
<proteinExistence type="predicted"/>
<evidence type="ECO:0000313" key="1">
    <source>
        <dbReference type="EMBL" id="OUR95754.1"/>
    </source>
</evidence>
<dbReference type="AlphaFoldDB" id="A0A1Y5FAT8"/>